<dbReference type="EMBL" id="NEVL01000004">
    <property type="protein sequence ID" value="OZI33089.1"/>
    <property type="molecule type" value="Genomic_DNA"/>
</dbReference>
<sequence>MAAIPPSNGPRPTLGGVGVEGSGPVDGAALVGADQETALMSVQAERVRLIDKQVEVQVEELRQLNRRLELLNQVQAGLKSVQAQFPANAKFDKEWDDAGGGWSYAMADRINRAAMEAGVDLGFASDGNTWRLFGHMGDMKEFAQRYLPEQAGALAAWRDKGELGGHLVAADLARRMGGRDGFLTPDHPGQTLNRCPGGIRYDSEFGELRQAVSRVQGVIDECANRQQDQMLRLQALVNRRNESAEMMSNYVKKMQESRSAISSKIGGTDA</sequence>
<dbReference type="RefSeq" id="WP_094828084.1">
    <property type="nucleotide sequence ID" value="NZ_NEVL01000004.1"/>
</dbReference>
<feature type="region of interest" description="Disordered" evidence="1">
    <location>
        <begin position="1"/>
        <end position="20"/>
    </location>
</feature>
<proteinExistence type="predicted"/>
<reference evidence="2 3" key="1">
    <citation type="submission" date="2017-05" db="EMBL/GenBank/DDBJ databases">
        <title>Complete and WGS of Bordetella genogroups.</title>
        <authorList>
            <person name="Spilker T."/>
            <person name="LiPuma J."/>
        </authorList>
    </citation>
    <scope>NUCLEOTIDE SEQUENCE [LARGE SCALE GENOMIC DNA]</scope>
    <source>
        <strain evidence="2 3">AU17610</strain>
    </source>
</reference>
<gene>
    <name evidence="2" type="ORF">CEG14_19760</name>
</gene>
<dbReference type="AlphaFoldDB" id="A0A261S6V5"/>
<dbReference type="OrthoDB" id="8689401at2"/>
<organism evidence="2 3">
    <name type="scientific">Bordetella genomosp. 1</name>
    <dbReference type="NCBI Taxonomy" id="1395607"/>
    <lineage>
        <taxon>Bacteria</taxon>
        <taxon>Pseudomonadati</taxon>
        <taxon>Pseudomonadota</taxon>
        <taxon>Betaproteobacteria</taxon>
        <taxon>Burkholderiales</taxon>
        <taxon>Alcaligenaceae</taxon>
        <taxon>Bordetella</taxon>
    </lineage>
</organism>
<protein>
    <submittedName>
        <fullName evidence="2">Uncharacterized protein</fullName>
    </submittedName>
</protein>
<evidence type="ECO:0000313" key="3">
    <source>
        <dbReference type="Proteomes" id="UP000217005"/>
    </source>
</evidence>
<comment type="caution">
    <text evidence="2">The sequence shown here is derived from an EMBL/GenBank/DDBJ whole genome shotgun (WGS) entry which is preliminary data.</text>
</comment>
<dbReference type="Proteomes" id="UP000217005">
    <property type="component" value="Unassembled WGS sequence"/>
</dbReference>
<evidence type="ECO:0000313" key="2">
    <source>
        <dbReference type="EMBL" id="OZI33089.1"/>
    </source>
</evidence>
<name>A0A261S6V5_9BORD</name>
<evidence type="ECO:0000256" key="1">
    <source>
        <dbReference type="SAM" id="MobiDB-lite"/>
    </source>
</evidence>
<accession>A0A261S6V5</accession>